<dbReference type="PANTHER" id="PTHR21343:SF1">
    <property type="entry name" value="COBYRIC ACID SYNTHASE"/>
    <property type="match status" value="1"/>
</dbReference>
<dbReference type="GO" id="GO:0015420">
    <property type="term" value="F:ABC-type vitamin B12 transporter activity"/>
    <property type="evidence" value="ECO:0007669"/>
    <property type="project" value="UniProtKB-UniRule"/>
</dbReference>
<protein>
    <recommendedName>
        <fullName evidence="4">Cobyric acid synthase</fullName>
    </recommendedName>
</protein>
<dbReference type="PANTHER" id="PTHR21343">
    <property type="entry name" value="DETHIOBIOTIN SYNTHETASE"/>
    <property type="match status" value="1"/>
</dbReference>
<dbReference type="STRING" id="126156.SAMN05421670_1516"/>
<accession>A0A1I5XH77</accession>
<keyword evidence="7" id="KW-1185">Reference proteome</keyword>
<dbReference type="Proteomes" id="UP000198734">
    <property type="component" value="Unassembled WGS sequence"/>
</dbReference>
<evidence type="ECO:0000259" key="5">
    <source>
        <dbReference type="Pfam" id="PF01656"/>
    </source>
</evidence>
<dbReference type="UniPathway" id="UPA00148"/>
<dbReference type="GO" id="GO:0009236">
    <property type="term" value="P:cobalamin biosynthetic process"/>
    <property type="evidence" value="ECO:0007669"/>
    <property type="project" value="UniProtKB-UniRule"/>
</dbReference>
<dbReference type="GO" id="GO:0003824">
    <property type="term" value="F:catalytic activity"/>
    <property type="evidence" value="ECO:0007669"/>
    <property type="project" value="InterPro"/>
</dbReference>
<dbReference type="NCBIfam" id="NF001989">
    <property type="entry name" value="PRK00784.1"/>
    <property type="match status" value="1"/>
</dbReference>
<dbReference type="InterPro" id="IPR002586">
    <property type="entry name" value="CobQ/CobB/MinD/ParA_Nub-bd_dom"/>
</dbReference>
<keyword evidence="3 4" id="KW-0315">Glutamine amidotransferase</keyword>
<dbReference type="Pfam" id="PF01656">
    <property type="entry name" value="CbiA"/>
    <property type="match status" value="1"/>
</dbReference>
<name>A0A1I5XH77_9BACI</name>
<evidence type="ECO:0000256" key="3">
    <source>
        <dbReference type="ARBA" id="ARBA00022962"/>
    </source>
</evidence>
<dbReference type="InterPro" id="IPR004459">
    <property type="entry name" value="CobQ_synth"/>
</dbReference>
<dbReference type="OrthoDB" id="9808302at2"/>
<comment type="similarity">
    <text evidence="4">Belongs to the CobB/CobQ family. CobQ subfamily.</text>
</comment>
<comment type="pathway">
    <text evidence="1 4">Cofactor biosynthesis; adenosylcobalamin biosynthesis.</text>
</comment>
<sequence>MKGLMIQGTASSVGKSLICTAICRLLANEGKQVAPFKSQNMSGLSIHTEDGLEISVSQSLQARAAKIPYSAEMNPILLKPIGNMESDIIILGKKLDTMSGMHYREQFFEKGQELIKNCLSLLSASYEYLILEGAGSPVEVNLRERELVNMRVADMADIPVILVANIEFGGVFASLVGTLELLPESQRARVKGIIINKFQGDISLFQDGIDFIETYTGIDVLGVIPYFENEFEEEDGEEKNGQMASNEQINEWATHFKKHVKWGKILTILSNNAVKK</sequence>
<reference evidence="7" key="1">
    <citation type="submission" date="2016-10" db="EMBL/GenBank/DDBJ databases">
        <authorList>
            <person name="Varghese N."/>
            <person name="Submissions S."/>
        </authorList>
    </citation>
    <scope>NUCLEOTIDE SEQUENCE [LARGE SCALE GENOMIC DNA]</scope>
    <source>
        <strain evidence="7">DSM 11706</strain>
    </source>
</reference>
<dbReference type="InterPro" id="IPR027417">
    <property type="entry name" value="P-loop_NTPase"/>
</dbReference>
<comment type="function">
    <text evidence="4">Catalyzes amidations at positions B, D, E, and G on adenosylcobyrinic A,C-diamide. NH(2) groups are provided by glutamine, and one molecule of ATP is hydrogenolyzed for each amidation.</text>
</comment>
<dbReference type="EMBL" id="FOXU01000002">
    <property type="protein sequence ID" value="SFQ31312.1"/>
    <property type="molecule type" value="Genomic_DNA"/>
</dbReference>
<dbReference type="HAMAP" id="MF_00028">
    <property type="entry name" value="CobQ"/>
    <property type="match status" value="1"/>
</dbReference>
<dbReference type="AlphaFoldDB" id="A0A1I5XH77"/>
<dbReference type="Gene3D" id="3.40.50.300">
    <property type="entry name" value="P-loop containing nucleotide triphosphate hydrolases"/>
    <property type="match status" value="1"/>
</dbReference>
<evidence type="ECO:0000256" key="4">
    <source>
        <dbReference type="HAMAP-Rule" id="MF_00028"/>
    </source>
</evidence>
<organism evidence="6 7">
    <name type="scientific">Psychrobacillus psychrotolerans</name>
    <dbReference type="NCBI Taxonomy" id="126156"/>
    <lineage>
        <taxon>Bacteria</taxon>
        <taxon>Bacillati</taxon>
        <taxon>Bacillota</taxon>
        <taxon>Bacilli</taxon>
        <taxon>Bacillales</taxon>
        <taxon>Bacillaceae</taxon>
        <taxon>Psychrobacillus</taxon>
    </lineage>
</organism>
<evidence type="ECO:0000256" key="2">
    <source>
        <dbReference type="ARBA" id="ARBA00022573"/>
    </source>
</evidence>
<comment type="caution">
    <text evidence="4">Lacks conserved residue(s) required for the propagation of feature annotation.</text>
</comment>
<proteinExistence type="inferred from homology"/>
<evidence type="ECO:0000313" key="6">
    <source>
        <dbReference type="EMBL" id="SFQ31312.1"/>
    </source>
</evidence>
<dbReference type="SUPFAM" id="SSF52540">
    <property type="entry name" value="P-loop containing nucleoside triphosphate hydrolases"/>
    <property type="match status" value="1"/>
</dbReference>
<keyword evidence="2 4" id="KW-0169">Cobalamin biosynthesis</keyword>
<evidence type="ECO:0000313" key="7">
    <source>
        <dbReference type="Proteomes" id="UP000198734"/>
    </source>
</evidence>
<evidence type="ECO:0000256" key="1">
    <source>
        <dbReference type="ARBA" id="ARBA00004953"/>
    </source>
</evidence>
<feature type="domain" description="CobQ/CobB/MinD/ParA nucleotide binding" evidence="5">
    <location>
        <begin position="4"/>
        <end position="229"/>
    </location>
</feature>
<gene>
    <name evidence="4" type="primary">cobQ</name>
    <name evidence="6" type="ORF">SAMN05421670_1516</name>
</gene>